<proteinExistence type="predicted"/>
<dbReference type="Gene3D" id="2.160.20.80">
    <property type="entry name" value="E3 ubiquitin-protein ligase SopA"/>
    <property type="match status" value="1"/>
</dbReference>
<protein>
    <submittedName>
        <fullName evidence="3">Secreted effector protein PipB</fullName>
    </submittedName>
</protein>
<name>A0A0W0WWW3_9GAMM</name>
<evidence type="ECO:0000313" key="3">
    <source>
        <dbReference type="EMBL" id="KTD36808.1"/>
    </source>
</evidence>
<feature type="region of interest" description="Disordered" evidence="1">
    <location>
        <begin position="868"/>
        <end position="894"/>
    </location>
</feature>
<dbReference type="Proteomes" id="UP000054725">
    <property type="component" value="Unassembled WGS sequence"/>
</dbReference>
<keyword evidence="4" id="KW-1185">Reference proteome</keyword>
<dbReference type="PANTHER" id="PTHR14136:SF17">
    <property type="entry name" value="BTB_POZ DOMAIN-CONTAINING PROTEIN KCTD9"/>
    <property type="match status" value="1"/>
</dbReference>
<organism evidence="3 4">
    <name type="scientific">Legionella nautarum</name>
    <dbReference type="NCBI Taxonomy" id="45070"/>
    <lineage>
        <taxon>Bacteria</taxon>
        <taxon>Pseudomonadati</taxon>
        <taxon>Pseudomonadota</taxon>
        <taxon>Gammaproteobacteria</taxon>
        <taxon>Legionellales</taxon>
        <taxon>Legionellaceae</taxon>
        <taxon>Legionella</taxon>
    </lineage>
</organism>
<dbReference type="PATRIC" id="fig|45070.6.peg.1884"/>
<evidence type="ECO:0000259" key="2">
    <source>
        <dbReference type="PROSITE" id="PS50181"/>
    </source>
</evidence>
<feature type="compositionally biased region" description="Polar residues" evidence="1">
    <location>
        <begin position="1005"/>
        <end position="1028"/>
    </location>
</feature>
<dbReference type="AlphaFoldDB" id="A0A0W0WWW3"/>
<feature type="compositionally biased region" description="Polar residues" evidence="1">
    <location>
        <begin position="1061"/>
        <end position="1079"/>
    </location>
</feature>
<feature type="compositionally biased region" description="Polar residues" evidence="1">
    <location>
        <begin position="875"/>
        <end position="885"/>
    </location>
</feature>
<dbReference type="STRING" id="45070.Lnau_1792"/>
<dbReference type="InterPro" id="IPR051082">
    <property type="entry name" value="Pentapeptide-BTB/POZ_domain"/>
</dbReference>
<dbReference type="PANTHER" id="PTHR14136">
    <property type="entry name" value="BTB_POZ DOMAIN-CONTAINING PROTEIN KCTD9"/>
    <property type="match status" value="1"/>
</dbReference>
<feature type="region of interest" description="Disordered" evidence="1">
    <location>
        <begin position="937"/>
        <end position="1079"/>
    </location>
</feature>
<dbReference type="OrthoDB" id="5630356at2"/>
<feature type="compositionally biased region" description="Polar residues" evidence="1">
    <location>
        <begin position="1"/>
        <end position="38"/>
    </location>
</feature>
<feature type="compositionally biased region" description="Low complexity" evidence="1">
    <location>
        <begin position="960"/>
        <end position="971"/>
    </location>
</feature>
<evidence type="ECO:0000256" key="1">
    <source>
        <dbReference type="SAM" id="MobiDB-lite"/>
    </source>
</evidence>
<gene>
    <name evidence="3" type="primary">pipB</name>
    <name evidence="3" type="ORF">Lnau_1792</name>
</gene>
<dbReference type="InterPro" id="IPR001646">
    <property type="entry name" value="5peptide_repeat"/>
</dbReference>
<dbReference type="EMBL" id="LNYO01000013">
    <property type="protein sequence ID" value="KTD36808.1"/>
    <property type="molecule type" value="Genomic_DNA"/>
</dbReference>
<dbReference type="Pfam" id="PF00805">
    <property type="entry name" value="Pentapeptide"/>
    <property type="match status" value="1"/>
</dbReference>
<feature type="domain" description="F-box" evidence="2">
    <location>
        <begin position="230"/>
        <end position="274"/>
    </location>
</feature>
<feature type="region of interest" description="Disordered" evidence="1">
    <location>
        <begin position="1"/>
        <end position="41"/>
    </location>
</feature>
<dbReference type="InterPro" id="IPR001810">
    <property type="entry name" value="F-box_dom"/>
</dbReference>
<sequence length="1079" mass="120583">MKRSQPQPQLAGTITPSTQTREGSNTGSSIEQQRQQAQLERKEKYEQQKALACAKQLLQSLYKLQNSLQLNPLPTNKQIDLFESQAEHNQYLTSILELDSELSQYLQNWADLDLDLITPIVSSMLKLSGKDDSSSTSVMEKELMKMAATMTLLQSKIKELITIHVDRDEERRALDRDIIATAKVVNYTLQSILDKLNLSAPETAVEKERPAPTFTEPKSERQENDNTAQNNNLLMLPPELQFDILKRLSLPELLAMRESSKDMRDLAEIYINDITDPKNIIRYLSQANGIDGHRFTAAYQCTSQYRALKEKVLTHQPLTDLETICYALTRDINRLPPNLSRAMAASNLDETTTNHLELIIAASKQLQAISEQWKILDTGERANKQRYFREHIDNLNSMLTANHPQRFVNLLAGADLSRLKLKMLDLSYLNLRNVKLSNSSLSGVNLTGASLIDADLSNANLRDADLTDTNLAGANISRTQLSGVKLYKAKFYRTDFEWSTLLGTQLMPEGELTDLKTFSAHLKKFQQAIKHQTPLSQRALQEQLLYNIAQQVRRSSAMDDVKMAFLDEAIALIIPHDKATCLLPFENECMKLKQAFQPKKSANISVHPSRQEARETIKAIMQKIAWLESASSIQASASSQLTQPAIEIRKEYLRLYDLLEKYRDDLNSREKVSEAWGISPELWHTIYFMCFSILYKPIWIGPSLVDSPPTVQGNERDKCFASEVYNAGIFHIEKLQHIKLEDLEDYLYQEEDFFIREEGKAKAHAKLGDLFITFYPGGHGSFAATVEIIDFANRKRKLAFAFNTKCPSDLDFEGYFPIDPILCYESPSAVRRDSIPAEFLTQMREAIALKKQFIERVFVSERENRARKVEKKSLEVSSHQKQSPGIDSAAVGGKAVKAAPGMQATQLTPSKTEATARSAMLAYSSSQLAKITGLNPQAAPTISYPKRSNRSTSATLPTPSRGSSAYGSKSSMFRPLAPPSQPGNSNRPILATPPAPPSRGSSAGYNSSRLHAPAGTTSPSRSSNQLTAVTPRPIPSRGSSVGHNSHGLYARVPNVALPGQQPATSQANQSSSFRHPSEF</sequence>
<accession>A0A0W0WWW3</accession>
<comment type="caution">
    <text evidence="3">The sequence shown here is derived from an EMBL/GenBank/DDBJ whole genome shotgun (WGS) entry which is preliminary data.</text>
</comment>
<dbReference type="SUPFAM" id="SSF141571">
    <property type="entry name" value="Pentapeptide repeat-like"/>
    <property type="match status" value="1"/>
</dbReference>
<evidence type="ECO:0000313" key="4">
    <source>
        <dbReference type="Proteomes" id="UP000054725"/>
    </source>
</evidence>
<dbReference type="Pfam" id="PF00646">
    <property type="entry name" value="F-box"/>
    <property type="match status" value="1"/>
</dbReference>
<reference evidence="3 4" key="1">
    <citation type="submission" date="2015-11" db="EMBL/GenBank/DDBJ databases">
        <title>Genomic analysis of 38 Legionella species identifies large and diverse effector repertoires.</title>
        <authorList>
            <person name="Burstein D."/>
            <person name="Amaro F."/>
            <person name="Zusman T."/>
            <person name="Lifshitz Z."/>
            <person name="Cohen O."/>
            <person name="Gilbert J.A."/>
            <person name="Pupko T."/>
            <person name="Shuman H.A."/>
            <person name="Segal G."/>
        </authorList>
    </citation>
    <scope>NUCLEOTIDE SEQUENCE [LARGE SCALE GENOMIC DNA]</scope>
    <source>
        <strain evidence="3 4">ATCC 49506</strain>
    </source>
</reference>
<feature type="region of interest" description="Disordered" evidence="1">
    <location>
        <begin position="202"/>
        <end position="230"/>
    </location>
</feature>
<dbReference type="RefSeq" id="WP_058504767.1">
    <property type="nucleotide sequence ID" value="NZ_CAAAIF010000002.1"/>
</dbReference>
<dbReference type="PROSITE" id="PS50181">
    <property type="entry name" value="FBOX"/>
    <property type="match status" value="1"/>
</dbReference>